<evidence type="ECO:0000313" key="2">
    <source>
        <dbReference type="Proteomes" id="UP000244073"/>
    </source>
</evidence>
<dbReference type="OrthoDB" id="3798541at2759"/>
<dbReference type="Proteomes" id="UP000244073">
    <property type="component" value="Unassembled WGS sequence"/>
</dbReference>
<gene>
    <name evidence="1" type="ORF">P175DRAFT_0426331</name>
</gene>
<name>A0A2T5M9I9_9EURO</name>
<proteinExistence type="predicted"/>
<sequence length="233" mass="23968">TGHIIQDLGPQVDRLLTVTGKDGESLLVSVDKDVYNLLEGKVSLSDSIGNIVGDAADIGKLVADLGPVIDCILTVVGEDAQILLIQLAPEVADLLRGTTATLGLNSVSNPVGELVSSLGLRVRDAPAAGSTVLQLVGMNHENLLVEIEGVLGGILSDLHLSGIVGSVIDIAIDVTKLLQKLGPQTDNLLVVVGKDGQFLLVQLAPSVANIVGSLLPELGQPVGHIVETVGNNL</sequence>
<dbReference type="AlphaFoldDB" id="A0A2T5M9I9"/>
<evidence type="ECO:0000313" key="1">
    <source>
        <dbReference type="EMBL" id="PTU25202.1"/>
    </source>
</evidence>
<reference evidence="1 2" key="1">
    <citation type="journal article" date="2018" name="Proc. Natl. Acad. Sci. U.S.A.">
        <title>Linking secondary metabolites to gene clusters through genome sequencing of six diverse Aspergillus species.</title>
        <authorList>
            <person name="Kaerboelling I."/>
            <person name="Vesth T.C."/>
            <person name="Frisvad J.C."/>
            <person name="Nybo J.L."/>
            <person name="Theobald S."/>
            <person name="Kuo A."/>
            <person name="Bowyer P."/>
            <person name="Matsuda Y."/>
            <person name="Mondo S."/>
            <person name="Lyhne E.K."/>
            <person name="Kogle M.E."/>
            <person name="Clum A."/>
            <person name="Lipzen A."/>
            <person name="Salamov A."/>
            <person name="Ngan C.Y."/>
            <person name="Daum C."/>
            <person name="Chiniquy J."/>
            <person name="Barry K."/>
            <person name="LaButti K."/>
            <person name="Haridas S."/>
            <person name="Simmons B.A."/>
            <person name="Magnuson J.K."/>
            <person name="Mortensen U.H."/>
            <person name="Larsen T.O."/>
            <person name="Grigoriev I.V."/>
            <person name="Baker S.E."/>
            <person name="Andersen M.R."/>
        </authorList>
    </citation>
    <scope>NUCLEOTIDE SEQUENCE [LARGE SCALE GENOMIC DNA]</scope>
    <source>
        <strain evidence="1 2">IBT 24754</strain>
    </source>
</reference>
<feature type="non-terminal residue" evidence="1">
    <location>
        <position position="1"/>
    </location>
</feature>
<dbReference type="RefSeq" id="XP_040756594.1">
    <property type="nucleotide sequence ID" value="XM_040893159.1"/>
</dbReference>
<protein>
    <submittedName>
        <fullName evidence="1">Uncharacterized protein</fullName>
    </submittedName>
</protein>
<dbReference type="VEuPathDB" id="FungiDB:P175DRAFT_0426331"/>
<dbReference type="GeneID" id="63810041"/>
<accession>A0A2T5M9I9</accession>
<organism evidence="1 2">
    <name type="scientific">Aspergillus ochraceoroseus IBT 24754</name>
    <dbReference type="NCBI Taxonomy" id="1392256"/>
    <lineage>
        <taxon>Eukaryota</taxon>
        <taxon>Fungi</taxon>
        <taxon>Dikarya</taxon>
        <taxon>Ascomycota</taxon>
        <taxon>Pezizomycotina</taxon>
        <taxon>Eurotiomycetes</taxon>
        <taxon>Eurotiomycetidae</taxon>
        <taxon>Eurotiales</taxon>
        <taxon>Aspergillaceae</taxon>
        <taxon>Aspergillus</taxon>
        <taxon>Aspergillus subgen. Nidulantes</taxon>
    </lineage>
</organism>
<dbReference type="EMBL" id="MSFN02000001">
    <property type="protein sequence ID" value="PTU25202.1"/>
    <property type="molecule type" value="Genomic_DNA"/>
</dbReference>
<comment type="caution">
    <text evidence="1">The sequence shown here is derived from an EMBL/GenBank/DDBJ whole genome shotgun (WGS) entry which is preliminary data.</text>
</comment>